<sequence length="162" mass="17849">MQTPLWLDIVLFLIGMAMMVLIFYGFIRLGRRVMRKPTELAFVGRMKGPSVPVAASFTGLTFLPWVAITSNNLNPLLAIHPDRIEYRALRLRTRPISDIADVDVQLARGTVNLVFRFRDSSMTFIANVGQQALAAQALAALPETVSLTPAARKVLDKAGPVT</sequence>
<dbReference type="AlphaFoldDB" id="A0A5C0AXA6"/>
<dbReference type="OrthoDB" id="8902835at2"/>
<dbReference type="EMBL" id="CP043046">
    <property type="protein sequence ID" value="QEI04987.1"/>
    <property type="molecule type" value="Genomic_DNA"/>
</dbReference>
<name>A0A5C0AXA6_9BURK</name>
<evidence type="ECO:0000313" key="2">
    <source>
        <dbReference type="EMBL" id="QEI04987.1"/>
    </source>
</evidence>
<dbReference type="KEGG" id="pacr:FXN63_03365"/>
<dbReference type="RefSeq" id="WP_148812848.1">
    <property type="nucleotide sequence ID" value="NZ_CP043046.1"/>
</dbReference>
<keyword evidence="1" id="KW-1133">Transmembrane helix</keyword>
<evidence type="ECO:0000256" key="1">
    <source>
        <dbReference type="SAM" id="Phobius"/>
    </source>
</evidence>
<dbReference type="Proteomes" id="UP000325161">
    <property type="component" value="Chromosome"/>
</dbReference>
<keyword evidence="3" id="KW-1185">Reference proteome</keyword>
<protein>
    <submittedName>
        <fullName evidence="2">Uncharacterized protein</fullName>
    </submittedName>
</protein>
<organism evidence="2 3">
    <name type="scientific">Pigmentiphaga aceris</name>
    <dbReference type="NCBI Taxonomy" id="1940612"/>
    <lineage>
        <taxon>Bacteria</taxon>
        <taxon>Pseudomonadati</taxon>
        <taxon>Pseudomonadota</taxon>
        <taxon>Betaproteobacteria</taxon>
        <taxon>Burkholderiales</taxon>
        <taxon>Alcaligenaceae</taxon>
        <taxon>Pigmentiphaga</taxon>
    </lineage>
</organism>
<feature type="transmembrane region" description="Helical" evidence="1">
    <location>
        <begin position="48"/>
        <end position="68"/>
    </location>
</feature>
<feature type="transmembrane region" description="Helical" evidence="1">
    <location>
        <begin position="6"/>
        <end position="27"/>
    </location>
</feature>
<reference evidence="2 3" key="1">
    <citation type="submission" date="2019-08" db="EMBL/GenBank/DDBJ databases">
        <title>Amphibian skin-associated Pigmentiphaga: genome sequence and occurrence across geography and hosts.</title>
        <authorList>
            <person name="Bletz M.C."/>
            <person name="Bunk B."/>
            <person name="Sproeer C."/>
            <person name="Biwer P."/>
            <person name="Reiter S."/>
            <person name="Rabemananjara F.C.E."/>
            <person name="Schulz S."/>
            <person name="Overmann J."/>
            <person name="Vences M."/>
        </authorList>
    </citation>
    <scope>NUCLEOTIDE SEQUENCE [LARGE SCALE GENOMIC DNA]</scope>
    <source>
        <strain evidence="2 3">Mada1488</strain>
    </source>
</reference>
<gene>
    <name evidence="2" type="ORF">FXN63_03365</name>
</gene>
<keyword evidence="1" id="KW-0812">Transmembrane</keyword>
<keyword evidence="1" id="KW-0472">Membrane</keyword>
<proteinExistence type="predicted"/>
<accession>A0A5C0AXA6</accession>
<evidence type="ECO:0000313" key="3">
    <source>
        <dbReference type="Proteomes" id="UP000325161"/>
    </source>
</evidence>